<dbReference type="GO" id="GO:0016491">
    <property type="term" value="F:oxidoreductase activity"/>
    <property type="evidence" value="ECO:0007669"/>
    <property type="project" value="UniProtKB-KW"/>
</dbReference>
<comment type="caution">
    <text evidence="4">The sequence shown here is derived from an EMBL/GenBank/DDBJ whole genome shotgun (WGS) entry which is preliminary data.</text>
</comment>
<evidence type="ECO:0000256" key="2">
    <source>
        <dbReference type="ARBA" id="ARBA00023002"/>
    </source>
</evidence>
<dbReference type="PANTHER" id="PTHR43673">
    <property type="entry name" value="NAD(P)H NITROREDUCTASE YDGI-RELATED"/>
    <property type="match status" value="1"/>
</dbReference>
<dbReference type="Gene3D" id="3.40.109.10">
    <property type="entry name" value="NADH Oxidase"/>
    <property type="match status" value="1"/>
</dbReference>
<name>A0A2L2XGT9_9FIRM</name>
<comment type="similarity">
    <text evidence="1">Belongs to the nitroreductase family.</text>
</comment>
<organism evidence="4 5">
    <name type="scientific">Desulfocucumis palustris</name>
    <dbReference type="NCBI Taxonomy" id="1898651"/>
    <lineage>
        <taxon>Bacteria</taxon>
        <taxon>Bacillati</taxon>
        <taxon>Bacillota</taxon>
        <taxon>Clostridia</taxon>
        <taxon>Eubacteriales</taxon>
        <taxon>Desulfocucumaceae</taxon>
        <taxon>Desulfocucumis</taxon>
    </lineage>
</organism>
<dbReference type="SUPFAM" id="SSF55469">
    <property type="entry name" value="FMN-dependent nitroreductase-like"/>
    <property type="match status" value="1"/>
</dbReference>
<evidence type="ECO:0000256" key="1">
    <source>
        <dbReference type="ARBA" id="ARBA00007118"/>
    </source>
</evidence>
<dbReference type="CDD" id="cd02136">
    <property type="entry name" value="PnbA_NfnB-like"/>
    <property type="match status" value="1"/>
</dbReference>
<dbReference type="RefSeq" id="WP_104373088.1">
    <property type="nucleotide sequence ID" value="NZ_BFAV01000154.1"/>
</dbReference>
<proteinExistence type="inferred from homology"/>
<evidence type="ECO:0000313" key="4">
    <source>
        <dbReference type="EMBL" id="GBF34933.1"/>
    </source>
</evidence>
<keyword evidence="2" id="KW-0560">Oxidoreductase</keyword>
<dbReference type="AlphaFoldDB" id="A0A2L2XGT9"/>
<accession>A0A2L2XGT9</accession>
<dbReference type="EMBL" id="BFAV01000154">
    <property type="protein sequence ID" value="GBF34933.1"/>
    <property type="molecule type" value="Genomic_DNA"/>
</dbReference>
<dbReference type="Proteomes" id="UP000239549">
    <property type="component" value="Unassembled WGS sequence"/>
</dbReference>
<gene>
    <name evidence="4" type="ORF">DCCM_4053</name>
</gene>
<protein>
    <submittedName>
        <fullName evidence="4">Nitroreductase</fullName>
    </submittedName>
</protein>
<keyword evidence="5" id="KW-1185">Reference proteome</keyword>
<feature type="domain" description="Nitroreductase" evidence="3">
    <location>
        <begin position="7"/>
        <end position="167"/>
    </location>
</feature>
<evidence type="ECO:0000259" key="3">
    <source>
        <dbReference type="Pfam" id="PF00881"/>
    </source>
</evidence>
<dbReference type="PANTHER" id="PTHR43673:SF10">
    <property type="entry name" value="NADH DEHYDROGENASE_NAD(P)H NITROREDUCTASE XCC3605-RELATED"/>
    <property type="match status" value="1"/>
</dbReference>
<dbReference type="Pfam" id="PF00881">
    <property type="entry name" value="Nitroreductase"/>
    <property type="match status" value="1"/>
</dbReference>
<dbReference type="OrthoDB" id="9812105at2"/>
<reference evidence="5" key="1">
    <citation type="submission" date="2018-02" db="EMBL/GenBank/DDBJ databases">
        <title>Genome sequence of Desulfocucumis palustris strain NAW-5.</title>
        <authorList>
            <person name="Watanabe M."/>
            <person name="Kojima H."/>
            <person name="Fukui M."/>
        </authorList>
    </citation>
    <scope>NUCLEOTIDE SEQUENCE [LARGE SCALE GENOMIC DNA]</scope>
    <source>
        <strain evidence="5">NAW-5</strain>
    </source>
</reference>
<dbReference type="InterPro" id="IPR029479">
    <property type="entry name" value="Nitroreductase"/>
</dbReference>
<evidence type="ECO:0000313" key="5">
    <source>
        <dbReference type="Proteomes" id="UP000239549"/>
    </source>
</evidence>
<dbReference type="InterPro" id="IPR000415">
    <property type="entry name" value="Nitroreductase-like"/>
</dbReference>
<sequence length="191" mass="21886">MKLEEAIRKRRSVRKYKAARLTVQTVRELLELAACAPSASNGQPWVFVVVEDRDYLQSLSDRAKTFWLEYMQDAPAMKRYRKVLSSPEFNVFYNAPVLVLIYGDSNVRTFICDCSLAAQNLMLAAWDRGIGSCWIGFADHIANTPEVKAELKVPEKYELVAPIILGYPDGACERRGVRKEVQVINWKYPHR</sequence>